<dbReference type="InterPro" id="IPR032675">
    <property type="entry name" value="LRR_dom_sf"/>
</dbReference>
<evidence type="ECO:0000313" key="1">
    <source>
        <dbReference type="EMBL" id="KIM73426.1"/>
    </source>
</evidence>
<evidence type="ECO:0008006" key="3">
    <source>
        <dbReference type="Google" id="ProtNLM"/>
    </source>
</evidence>
<dbReference type="HOGENOM" id="CLU_011073_0_0_1"/>
<dbReference type="SUPFAM" id="SSF52047">
    <property type="entry name" value="RNI-like"/>
    <property type="match status" value="1"/>
</dbReference>
<dbReference type="Proteomes" id="UP000054166">
    <property type="component" value="Unassembled WGS sequence"/>
</dbReference>
<dbReference type="EMBL" id="KN833082">
    <property type="protein sequence ID" value="KIM73426.1"/>
    <property type="molecule type" value="Genomic_DNA"/>
</dbReference>
<dbReference type="AlphaFoldDB" id="A0A0C3F0C5"/>
<name>A0A0C3F0C5_PILCF</name>
<keyword evidence="2" id="KW-1185">Reference proteome</keyword>
<proteinExistence type="predicted"/>
<protein>
    <recommendedName>
        <fullName evidence="3">F-box domain-containing protein</fullName>
    </recommendedName>
</protein>
<dbReference type="OrthoDB" id="3258324at2759"/>
<sequence>MKLPHWTPPFTPNPLTIHHRRLSMPAQLATSVRGILGRIVSSLASRPRRPTNKRPTSPFTPAYDLPRLPDELWLLILRETTAISPDPLRTPSTLTFLESSSAPCELTDYHTSQRIKLTLCLVSKKWNRLAQDQLYEFVWIWKAGQAKALALTLLTQRIVDGKVPSGMYIRRLHMETKVLERCAVEDIRTILDYAPNLIMYSDHHSVRRHRYDETPNPRCSPQQMFETLAHPKSQLKSLSWTNYDDDSPFPFHISPVLQRTSASLEYLELSSSKFDFGSAGEDLDMLPSMVVTLPALRSLKVTLDNVTFAVLSTWEMPLLTNLSVVSSDFSYAGRGFAQFFASHGDRLRQLELGHSSSLIEEHYLPTTTTPRLSIPLAQWCPNLVEFICSADADWNWQTPDWIAPHILLPTHPHLRLIGIRDMDRRLQFDAEGPLATNTHNDAPFFPLVEQLSSLLRKAAFPKLQFIRDLSRESHAMRSTVPVEGRVLKFWGRVLERCREREVWLEDWTGVNITQRDLLRAGQVLAPP</sequence>
<dbReference type="InParanoid" id="A0A0C3F0C5"/>
<reference evidence="2" key="2">
    <citation type="submission" date="2015-01" db="EMBL/GenBank/DDBJ databases">
        <title>Evolutionary Origins and Diversification of the Mycorrhizal Mutualists.</title>
        <authorList>
            <consortium name="DOE Joint Genome Institute"/>
            <consortium name="Mycorrhizal Genomics Consortium"/>
            <person name="Kohler A."/>
            <person name="Kuo A."/>
            <person name="Nagy L.G."/>
            <person name="Floudas D."/>
            <person name="Copeland A."/>
            <person name="Barry K.W."/>
            <person name="Cichocki N."/>
            <person name="Veneault-Fourrey C."/>
            <person name="LaButti K."/>
            <person name="Lindquist E.A."/>
            <person name="Lipzen A."/>
            <person name="Lundell T."/>
            <person name="Morin E."/>
            <person name="Murat C."/>
            <person name="Riley R."/>
            <person name="Ohm R."/>
            <person name="Sun H."/>
            <person name="Tunlid A."/>
            <person name="Henrissat B."/>
            <person name="Grigoriev I.V."/>
            <person name="Hibbett D.S."/>
            <person name="Martin F."/>
        </authorList>
    </citation>
    <scope>NUCLEOTIDE SEQUENCE [LARGE SCALE GENOMIC DNA]</scope>
    <source>
        <strain evidence="2">F 1598</strain>
    </source>
</reference>
<organism evidence="1 2">
    <name type="scientific">Piloderma croceum (strain F 1598)</name>
    <dbReference type="NCBI Taxonomy" id="765440"/>
    <lineage>
        <taxon>Eukaryota</taxon>
        <taxon>Fungi</taxon>
        <taxon>Dikarya</taxon>
        <taxon>Basidiomycota</taxon>
        <taxon>Agaricomycotina</taxon>
        <taxon>Agaricomycetes</taxon>
        <taxon>Agaricomycetidae</taxon>
        <taxon>Atheliales</taxon>
        <taxon>Atheliaceae</taxon>
        <taxon>Piloderma</taxon>
    </lineage>
</organism>
<dbReference type="Gene3D" id="3.80.10.10">
    <property type="entry name" value="Ribonuclease Inhibitor"/>
    <property type="match status" value="1"/>
</dbReference>
<evidence type="ECO:0000313" key="2">
    <source>
        <dbReference type="Proteomes" id="UP000054166"/>
    </source>
</evidence>
<reference evidence="1 2" key="1">
    <citation type="submission" date="2014-04" db="EMBL/GenBank/DDBJ databases">
        <authorList>
            <consortium name="DOE Joint Genome Institute"/>
            <person name="Kuo A."/>
            <person name="Tarkka M."/>
            <person name="Buscot F."/>
            <person name="Kohler A."/>
            <person name="Nagy L.G."/>
            <person name="Floudas D."/>
            <person name="Copeland A."/>
            <person name="Barry K.W."/>
            <person name="Cichocki N."/>
            <person name="Veneault-Fourrey C."/>
            <person name="LaButti K."/>
            <person name="Lindquist E.A."/>
            <person name="Lipzen A."/>
            <person name="Lundell T."/>
            <person name="Morin E."/>
            <person name="Murat C."/>
            <person name="Sun H."/>
            <person name="Tunlid A."/>
            <person name="Henrissat B."/>
            <person name="Grigoriev I.V."/>
            <person name="Hibbett D.S."/>
            <person name="Martin F."/>
            <person name="Nordberg H.P."/>
            <person name="Cantor M.N."/>
            <person name="Hua S.X."/>
        </authorList>
    </citation>
    <scope>NUCLEOTIDE SEQUENCE [LARGE SCALE GENOMIC DNA]</scope>
    <source>
        <strain evidence="1 2">F 1598</strain>
    </source>
</reference>
<accession>A0A0C3F0C5</accession>
<gene>
    <name evidence="1" type="ORF">PILCRDRAFT_829157</name>
</gene>